<comment type="caution">
    <text evidence="2">The sequence shown here is derived from an EMBL/GenBank/DDBJ whole genome shotgun (WGS) entry which is preliminary data.</text>
</comment>
<feature type="domain" description="Amidohydrolase 3" evidence="1">
    <location>
        <begin position="44"/>
        <end position="534"/>
    </location>
</feature>
<sequence length="536" mass="57405">MDLVLRSGNVYGSPGATAVAVHGGVIAAVGSDAEMKELITGRTKVVDLAGRLLLPGFQDAHVHPVFAGLNLLRCELTEQHDAAGYLGEVARYAQAHPDQAWVMGAGWSYDAFGGGQPDRAMLDRVVPDRPVYLAVRDAHSAWCNSRALALAGIDRHTPDPEGGRIERDTAGEPTGVLHESAMELVSGVAPRPDAAEIRRALLLAQSRLHALGVTAWQDAILGDYGGWPDAFEAYLAADAAGLLTARVRGALWWEPSRGLEQLDEHRARRERARTAGGANFRAETVKIMQDGVAENFTAAMIEPYLDGCGCATDRRGISRVEPGHLTEVVSALDAAGFQVHFHAIGDRATREVLDAVERVAGSPLRHHVAHVQVVHPADVPRFARLGLTVTMQALWAAHEPAMDELTIPFLGAERATWQYPFGAVHRGGGRLAAGSDWPVSDPDPMRAIHVAVNRVGYRFDEPPLGPEQAIDLDTALAAYTAGSAYVNHFDDAGRIAPGRRADLTVLDRDPFAGPPSEIGAARAELTWVAGRLVHSG</sequence>
<dbReference type="CDD" id="cd01300">
    <property type="entry name" value="YtcJ_like"/>
    <property type="match status" value="1"/>
</dbReference>
<gene>
    <name evidence="2" type="ORF">Cco03nite_24670</name>
</gene>
<accession>A0A8J3KT57</accession>
<dbReference type="Pfam" id="PF07969">
    <property type="entry name" value="Amidohydro_3"/>
    <property type="match status" value="1"/>
</dbReference>
<dbReference type="EMBL" id="BONI01000017">
    <property type="protein sequence ID" value="GIG05767.1"/>
    <property type="molecule type" value="Genomic_DNA"/>
</dbReference>
<dbReference type="Gene3D" id="3.20.20.140">
    <property type="entry name" value="Metal-dependent hydrolases"/>
    <property type="match status" value="1"/>
</dbReference>
<dbReference type="InterPro" id="IPR033932">
    <property type="entry name" value="YtcJ-like"/>
</dbReference>
<organism evidence="2 3">
    <name type="scientific">Catellatospora coxensis</name>
    <dbReference type="NCBI Taxonomy" id="310354"/>
    <lineage>
        <taxon>Bacteria</taxon>
        <taxon>Bacillati</taxon>
        <taxon>Actinomycetota</taxon>
        <taxon>Actinomycetes</taxon>
        <taxon>Micromonosporales</taxon>
        <taxon>Micromonosporaceae</taxon>
        <taxon>Catellatospora</taxon>
    </lineage>
</organism>
<name>A0A8J3KT57_9ACTN</name>
<dbReference type="Gene3D" id="2.30.40.10">
    <property type="entry name" value="Urease, subunit C, domain 1"/>
    <property type="match status" value="1"/>
</dbReference>
<protein>
    <submittedName>
        <fullName evidence="2">Amidohydrolase</fullName>
    </submittedName>
</protein>
<evidence type="ECO:0000313" key="2">
    <source>
        <dbReference type="EMBL" id="GIG05767.1"/>
    </source>
</evidence>
<dbReference type="SUPFAM" id="SSF51338">
    <property type="entry name" value="Composite domain of metallo-dependent hydrolases"/>
    <property type="match status" value="1"/>
</dbReference>
<keyword evidence="3" id="KW-1185">Reference proteome</keyword>
<dbReference type="InterPro" id="IPR011059">
    <property type="entry name" value="Metal-dep_hydrolase_composite"/>
</dbReference>
<evidence type="ECO:0000313" key="3">
    <source>
        <dbReference type="Proteomes" id="UP000630887"/>
    </source>
</evidence>
<dbReference type="PANTHER" id="PTHR22642:SF2">
    <property type="entry name" value="PROTEIN LONG AFTER FAR-RED 3"/>
    <property type="match status" value="1"/>
</dbReference>
<dbReference type="SUPFAM" id="SSF51556">
    <property type="entry name" value="Metallo-dependent hydrolases"/>
    <property type="match status" value="1"/>
</dbReference>
<evidence type="ECO:0000259" key="1">
    <source>
        <dbReference type="Pfam" id="PF07969"/>
    </source>
</evidence>
<dbReference type="RefSeq" id="WP_203692183.1">
    <property type="nucleotide sequence ID" value="NZ_BAAALC010000027.1"/>
</dbReference>
<dbReference type="AlphaFoldDB" id="A0A8J3KT57"/>
<dbReference type="PANTHER" id="PTHR22642">
    <property type="entry name" value="IMIDAZOLONEPROPIONASE"/>
    <property type="match status" value="1"/>
</dbReference>
<dbReference type="Gene3D" id="3.10.310.70">
    <property type="match status" value="1"/>
</dbReference>
<proteinExistence type="predicted"/>
<dbReference type="InterPro" id="IPR032466">
    <property type="entry name" value="Metal_Hydrolase"/>
</dbReference>
<reference evidence="2 3" key="1">
    <citation type="submission" date="2021-01" db="EMBL/GenBank/DDBJ databases">
        <title>Whole genome shotgun sequence of Catellatospora coxensis NBRC 107359.</title>
        <authorList>
            <person name="Komaki H."/>
            <person name="Tamura T."/>
        </authorList>
    </citation>
    <scope>NUCLEOTIDE SEQUENCE [LARGE SCALE GENOMIC DNA]</scope>
    <source>
        <strain evidence="2 3">NBRC 107359</strain>
    </source>
</reference>
<dbReference type="GO" id="GO:0016810">
    <property type="term" value="F:hydrolase activity, acting on carbon-nitrogen (but not peptide) bonds"/>
    <property type="evidence" value="ECO:0007669"/>
    <property type="project" value="InterPro"/>
</dbReference>
<dbReference type="Proteomes" id="UP000630887">
    <property type="component" value="Unassembled WGS sequence"/>
</dbReference>
<dbReference type="InterPro" id="IPR013108">
    <property type="entry name" value="Amidohydro_3"/>
</dbReference>